<organism evidence="1 2">
    <name type="scientific">Flavobacterium suaedae</name>
    <dbReference type="NCBI Taxonomy" id="1767027"/>
    <lineage>
        <taxon>Bacteria</taxon>
        <taxon>Pseudomonadati</taxon>
        <taxon>Bacteroidota</taxon>
        <taxon>Flavobacteriia</taxon>
        <taxon>Flavobacteriales</taxon>
        <taxon>Flavobacteriaceae</taxon>
        <taxon>Flavobacterium</taxon>
    </lineage>
</organism>
<name>A0ABQ1JQG8_9FLAO</name>
<evidence type="ECO:0000313" key="1">
    <source>
        <dbReference type="EMBL" id="GGB72041.1"/>
    </source>
</evidence>
<evidence type="ECO:0000313" key="2">
    <source>
        <dbReference type="Proteomes" id="UP000615760"/>
    </source>
</evidence>
<dbReference type="InterPro" id="IPR011330">
    <property type="entry name" value="Glyco_hydro/deAcase_b/a-brl"/>
</dbReference>
<evidence type="ECO:0008006" key="3">
    <source>
        <dbReference type="Google" id="ProtNLM"/>
    </source>
</evidence>
<comment type="caution">
    <text evidence="1">The sequence shown here is derived from an EMBL/GenBank/DDBJ whole genome shotgun (WGS) entry which is preliminary data.</text>
</comment>
<reference evidence="2" key="1">
    <citation type="journal article" date="2019" name="Int. J. Syst. Evol. Microbiol.">
        <title>The Global Catalogue of Microorganisms (GCM) 10K type strain sequencing project: providing services to taxonomists for standard genome sequencing and annotation.</title>
        <authorList>
            <consortium name="The Broad Institute Genomics Platform"/>
            <consortium name="The Broad Institute Genome Sequencing Center for Infectious Disease"/>
            <person name="Wu L."/>
            <person name="Ma J."/>
        </authorList>
    </citation>
    <scope>NUCLEOTIDE SEQUENCE [LARGE SCALE GENOMIC DNA]</scope>
    <source>
        <strain evidence="2">CGMCC 1.15461</strain>
    </source>
</reference>
<keyword evidence="2" id="KW-1185">Reference proteome</keyword>
<protein>
    <recommendedName>
        <fullName evidence="3">Polysaccharide (De)acetylase</fullName>
    </recommendedName>
</protein>
<gene>
    <name evidence="1" type="ORF">GCM10007424_10040</name>
</gene>
<dbReference type="Gene3D" id="3.20.20.370">
    <property type="entry name" value="Glycoside hydrolase/deacetylase"/>
    <property type="match status" value="1"/>
</dbReference>
<dbReference type="Proteomes" id="UP000615760">
    <property type="component" value="Unassembled WGS sequence"/>
</dbReference>
<sequence>MKILKTISNIPGWRTSRKIVVIESDDWGSIRMSSQSSYNALVKAGLNLSKGAGGRYNMYDTLASKEDLSMLFEVLTSVKDKNNASAKITAVSLVANPDFEKIKTSGYNEYFYEPFTKTLEKYNRIDAFELWKEGKNSNIFVPEFHGREHLNISAWIRALKKGDKDALLAFENGIWGYTRKQGEIEFQSAFNLEFSTDVDLQKEVIKDGLNLFKELHGYKARFFVPPNGPINNSLEPIAAENGIEYMSSPKIQTEVLGEGKIKKHFRYIGKKNKYGQTYITRNSFFEPSGTSKDEVDSCLAEIEMAFKWKKPAIISSHRINYIGGLSSSKRDKSLEELKELLQKIVKKWPDVEFMTSSELGDVITKRD</sequence>
<dbReference type="RefSeq" id="WP_188620151.1">
    <property type="nucleotide sequence ID" value="NZ_BMJE01000002.1"/>
</dbReference>
<dbReference type="EMBL" id="BMJE01000002">
    <property type="protein sequence ID" value="GGB72041.1"/>
    <property type="molecule type" value="Genomic_DNA"/>
</dbReference>
<dbReference type="SUPFAM" id="SSF88713">
    <property type="entry name" value="Glycoside hydrolase/deacetylase"/>
    <property type="match status" value="1"/>
</dbReference>
<accession>A0ABQ1JQG8</accession>
<proteinExistence type="predicted"/>